<comment type="caution">
    <text evidence="3">The sequence shown here is derived from an EMBL/GenBank/DDBJ whole genome shotgun (WGS) entry which is preliminary data.</text>
</comment>
<organism evidence="3 4">
    <name type="scientific">Methylorubrum extorquens DSM 13060</name>
    <dbReference type="NCBI Taxonomy" id="882800"/>
    <lineage>
        <taxon>Bacteria</taxon>
        <taxon>Pseudomonadati</taxon>
        <taxon>Pseudomonadota</taxon>
        <taxon>Alphaproteobacteria</taxon>
        <taxon>Hyphomicrobiales</taxon>
        <taxon>Methylobacteriaceae</taxon>
        <taxon>Methylorubrum</taxon>
    </lineage>
</organism>
<dbReference type="AlphaFoldDB" id="H1KC55"/>
<accession>H1KC55</accession>
<name>H1KC55_METEX</name>
<protein>
    <recommendedName>
        <fullName evidence="2">Phage protein Gp138 N-terminal domain-containing protein</fullName>
    </recommendedName>
</protein>
<evidence type="ECO:0000256" key="1">
    <source>
        <dbReference type="SAM" id="MobiDB-lite"/>
    </source>
</evidence>
<evidence type="ECO:0000313" key="3">
    <source>
        <dbReference type="EMBL" id="EHP94872.1"/>
    </source>
</evidence>
<dbReference type="PATRIC" id="fig|882800.3.peg.205"/>
<gene>
    <name evidence="3" type="ORF">MetexDRAFT_0217</name>
</gene>
<evidence type="ECO:0000313" key="4">
    <source>
        <dbReference type="Proteomes" id="UP000004382"/>
    </source>
</evidence>
<evidence type="ECO:0000259" key="2">
    <source>
        <dbReference type="Pfam" id="PF18352"/>
    </source>
</evidence>
<dbReference type="RefSeq" id="WP_003596303.1">
    <property type="nucleotide sequence ID" value="NZ_AGJK01000003.1"/>
</dbReference>
<dbReference type="Proteomes" id="UP000004382">
    <property type="component" value="Unassembled WGS sequence"/>
</dbReference>
<dbReference type="Pfam" id="PF18352">
    <property type="entry name" value="Gp138_N"/>
    <property type="match status" value="1"/>
</dbReference>
<feature type="region of interest" description="Disordered" evidence="1">
    <location>
        <begin position="96"/>
        <end position="134"/>
    </location>
</feature>
<proteinExistence type="predicted"/>
<dbReference type="InterPro" id="IPR041599">
    <property type="entry name" value="Gp138_N"/>
</dbReference>
<feature type="domain" description="Phage protein Gp138 N-terminal" evidence="2">
    <location>
        <begin position="34"/>
        <end position="127"/>
    </location>
</feature>
<reference evidence="3 4" key="1">
    <citation type="submission" date="2011-09" db="EMBL/GenBank/DDBJ databases">
        <title>The draft genome of Methylobacterium extorquens DSM 13060.</title>
        <authorList>
            <consortium name="US DOE Joint Genome Institute (JGI-PGF)"/>
            <person name="Lucas S."/>
            <person name="Han J."/>
            <person name="Lapidus A."/>
            <person name="Cheng J.-F."/>
            <person name="Goodwin L."/>
            <person name="Pitluck S."/>
            <person name="Peters L."/>
            <person name="Land M.L."/>
            <person name="Hauser L."/>
            <person name="Koskimaki J."/>
            <person name="Halonen O."/>
            <person name="Pirttila A."/>
            <person name="Frank C."/>
            <person name="Woyke T.J."/>
        </authorList>
    </citation>
    <scope>NUCLEOTIDE SEQUENCE [LARGE SCALE GENOMIC DNA]</scope>
    <source>
        <strain evidence="3 4">DSM 13060</strain>
    </source>
</reference>
<dbReference type="EMBL" id="AGJK01000003">
    <property type="protein sequence ID" value="EHP94872.1"/>
    <property type="molecule type" value="Genomic_DNA"/>
</dbReference>
<sequence length="212" mass="23073">MAGHQGTSTRRDTNEFLAALPEAERADINTMAMGEVVSYDPKTQTAVVQPRLSTIVGGETVRAPELQSVPVMYPRAGGLVLHKPLKKGDEVELRFSQRSLDQSADDGSDQPGNRGRMHHISDAVASPSSYSKGKQLANLPADRMHFGSEDGKSGFQVKEDGSFDLVRNGDSLWKVIEDLASAFRDHMNNNTPNDKKAEAQAILDRVAKIKAT</sequence>
<dbReference type="Gene3D" id="2.40.50.230">
    <property type="entry name" value="Gp5 N-terminal domain"/>
    <property type="match status" value="1"/>
</dbReference>
<dbReference type="InterPro" id="IPR037026">
    <property type="entry name" value="Vgr_OB-fold_dom_sf"/>
</dbReference>